<dbReference type="PaxDb" id="3708-A0A078GP95"/>
<dbReference type="AlphaFoldDB" id="A0A078GP95"/>
<gene>
    <name evidence="3" type="primary">BnaA08g07740D</name>
    <name evidence="3" type="ORF">GSBRNA2T00036979001</name>
</gene>
<accession>A0A078GP95</accession>
<protein>
    <submittedName>
        <fullName evidence="3">BnaA08g07740D protein</fullName>
    </submittedName>
</protein>
<evidence type="ECO:0000256" key="2">
    <source>
        <dbReference type="SAM" id="SignalP"/>
    </source>
</evidence>
<evidence type="ECO:0000313" key="3">
    <source>
        <dbReference type="EMBL" id="CDY27136.1"/>
    </source>
</evidence>
<reference evidence="3 4" key="1">
    <citation type="journal article" date="2014" name="Science">
        <title>Plant genetics. Early allopolyploid evolution in the post-Neolithic Brassica napus oilseed genome.</title>
        <authorList>
            <person name="Chalhoub B."/>
            <person name="Denoeud F."/>
            <person name="Liu S."/>
            <person name="Parkin I.A."/>
            <person name="Tang H."/>
            <person name="Wang X."/>
            <person name="Chiquet J."/>
            <person name="Belcram H."/>
            <person name="Tong C."/>
            <person name="Samans B."/>
            <person name="Correa M."/>
            <person name="Da Silva C."/>
            <person name="Just J."/>
            <person name="Falentin C."/>
            <person name="Koh C.S."/>
            <person name="Le Clainche I."/>
            <person name="Bernard M."/>
            <person name="Bento P."/>
            <person name="Noel B."/>
            <person name="Labadie K."/>
            <person name="Alberti A."/>
            <person name="Charles M."/>
            <person name="Arnaud D."/>
            <person name="Guo H."/>
            <person name="Daviaud C."/>
            <person name="Alamery S."/>
            <person name="Jabbari K."/>
            <person name="Zhao M."/>
            <person name="Edger P.P."/>
            <person name="Chelaifa H."/>
            <person name="Tack D."/>
            <person name="Lassalle G."/>
            <person name="Mestiri I."/>
            <person name="Schnel N."/>
            <person name="Le Paslier M.C."/>
            <person name="Fan G."/>
            <person name="Renault V."/>
            <person name="Bayer P.E."/>
            <person name="Golicz A.A."/>
            <person name="Manoli S."/>
            <person name="Lee T.H."/>
            <person name="Thi V.H."/>
            <person name="Chalabi S."/>
            <person name="Hu Q."/>
            <person name="Fan C."/>
            <person name="Tollenaere R."/>
            <person name="Lu Y."/>
            <person name="Battail C."/>
            <person name="Shen J."/>
            <person name="Sidebottom C.H."/>
            <person name="Wang X."/>
            <person name="Canaguier A."/>
            <person name="Chauveau A."/>
            <person name="Berard A."/>
            <person name="Deniot G."/>
            <person name="Guan M."/>
            <person name="Liu Z."/>
            <person name="Sun F."/>
            <person name="Lim Y.P."/>
            <person name="Lyons E."/>
            <person name="Town C.D."/>
            <person name="Bancroft I."/>
            <person name="Wang X."/>
            <person name="Meng J."/>
            <person name="Ma J."/>
            <person name="Pires J.C."/>
            <person name="King G.J."/>
            <person name="Brunel D."/>
            <person name="Delourme R."/>
            <person name="Renard M."/>
            <person name="Aury J.M."/>
            <person name="Adams K.L."/>
            <person name="Batley J."/>
            <person name="Snowdon R.J."/>
            <person name="Tost J."/>
            <person name="Edwards D."/>
            <person name="Zhou Y."/>
            <person name="Hua W."/>
            <person name="Sharpe A.G."/>
            <person name="Paterson A.H."/>
            <person name="Guan C."/>
            <person name="Wincker P."/>
        </authorList>
    </citation>
    <scope>NUCLEOTIDE SEQUENCE [LARGE SCALE GENOMIC DNA]</scope>
    <source>
        <strain evidence="4">cv. Darmor-bzh</strain>
    </source>
</reference>
<keyword evidence="2" id="KW-0732">Signal</keyword>
<organism evidence="3 4">
    <name type="scientific">Brassica napus</name>
    <name type="common">Rape</name>
    <dbReference type="NCBI Taxonomy" id="3708"/>
    <lineage>
        <taxon>Eukaryota</taxon>
        <taxon>Viridiplantae</taxon>
        <taxon>Streptophyta</taxon>
        <taxon>Embryophyta</taxon>
        <taxon>Tracheophyta</taxon>
        <taxon>Spermatophyta</taxon>
        <taxon>Magnoliopsida</taxon>
        <taxon>eudicotyledons</taxon>
        <taxon>Gunneridae</taxon>
        <taxon>Pentapetalae</taxon>
        <taxon>rosids</taxon>
        <taxon>malvids</taxon>
        <taxon>Brassicales</taxon>
        <taxon>Brassicaceae</taxon>
        <taxon>Brassiceae</taxon>
        <taxon>Brassica</taxon>
    </lineage>
</organism>
<evidence type="ECO:0000313" key="4">
    <source>
        <dbReference type="Proteomes" id="UP000028999"/>
    </source>
</evidence>
<sequence>MAQLHFTIFIFFSFIFAISSSSFAPPHVPHWSEPQVYFSIRWSQRTRQVSSLVLVLITETQHQTTSTSGFRHRSRQRKVSRDCR</sequence>
<feature type="chain" id="PRO_5001736146" evidence="2">
    <location>
        <begin position="21"/>
        <end position="84"/>
    </location>
</feature>
<dbReference type="Proteomes" id="UP000028999">
    <property type="component" value="Unassembled WGS sequence"/>
</dbReference>
<feature type="signal peptide" evidence="2">
    <location>
        <begin position="1"/>
        <end position="20"/>
    </location>
</feature>
<dbReference type="Gramene" id="CDY27136">
    <property type="protein sequence ID" value="CDY27136"/>
    <property type="gene ID" value="GSBRNA2T00036979001"/>
</dbReference>
<keyword evidence="4" id="KW-1185">Reference proteome</keyword>
<name>A0A078GP95_BRANA</name>
<dbReference type="EMBL" id="LK032200">
    <property type="protein sequence ID" value="CDY27136.1"/>
    <property type="molecule type" value="Genomic_DNA"/>
</dbReference>
<feature type="region of interest" description="Disordered" evidence="1">
    <location>
        <begin position="60"/>
        <end position="84"/>
    </location>
</feature>
<feature type="compositionally biased region" description="Polar residues" evidence="1">
    <location>
        <begin position="60"/>
        <end position="69"/>
    </location>
</feature>
<evidence type="ECO:0000256" key="1">
    <source>
        <dbReference type="SAM" id="MobiDB-lite"/>
    </source>
</evidence>
<proteinExistence type="predicted"/>